<evidence type="ECO:0000256" key="2">
    <source>
        <dbReference type="ARBA" id="ARBA00001947"/>
    </source>
</evidence>
<evidence type="ECO:0000256" key="8">
    <source>
        <dbReference type="ARBA" id="ARBA00023163"/>
    </source>
</evidence>
<sequence>MFMLAQDRKTAFFKLKALEFESNQRSAHTSHPFYPDLVNMLQLPQINKVHRKDPLTLNRYDTDDLRWLAVQQRNPNADGHFVYSVATTGVYCRPACPSRLALRENIAFHDTCTDAERAGFRPCKRCQPTGASLAKRHADAAAKACRIIETSDPLPSLDELANAVGLSRYHFHRIFKKTVGVTPRQYFAAHRNERVRSELRSQPSVTQAIYGAGFNSSSRFYERSTETLGMTPGEYQKGGNGTVIRYGFAACPLGLALIAGTARGICSVSFGINRALLEEDLRKNFPKASFEKADRSFDTWVKAIVDHIKDPASRVDLPLDIRGTAFQQRVWQALREIPVGQTASYTEVAARIGQPSAVRAVARACATNRIAAIIPCHRVIGTNGSLTGYRWGVERKRQLLKQEHAVTKNQKK</sequence>
<dbReference type="InterPro" id="IPR001497">
    <property type="entry name" value="MethylDNA_cys_MeTrfase_AS"/>
</dbReference>
<dbReference type="Gene3D" id="3.40.10.10">
    <property type="entry name" value="DNA Methylphosphotriester Repair Domain"/>
    <property type="match status" value="1"/>
</dbReference>
<dbReference type="PROSITE" id="PS00374">
    <property type="entry name" value="MGMT"/>
    <property type="match status" value="1"/>
</dbReference>
<comment type="catalytic activity">
    <reaction evidence="1">
        <text>a 4-O-methyl-thymidine in DNA + L-cysteinyl-[protein] = a thymidine in DNA + S-methyl-L-cysteinyl-[protein]</text>
        <dbReference type="Rhea" id="RHEA:53428"/>
        <dbReference type="Rhea" id="RHEA-COMP:10131"/>
        <dbReference type="Rhea" id="RHEA-COMP:10132"/>
        <dbReference type="Rhea" id="RHEA-COMP:13555"/>
        <dbReference type="Rhea" id="RHEA-COMP:13556"/>
        <dbReference type="ChEBI" id="CHEBI:29950"/>
        <dbReference type="ChEBI" id="CHEBI:82612"/>
        <dbReference type="ChEBI" id="CHEBI:137386"/>
        <dbReference type="ChEBI" id="CHEBI:137387"/>
        <dbReference type="EC" id="2.1.1.63"/>
    </reaction>
</comment>
<keyword evidence="9" id="KW-0234">DNA repair</keyword>
<comment type="cofactor">
    <cofactor evidence="2">
        <name>Zn(2+)</name>
        <dbReference type="ChEBI" id="CHEBI:29105"/>
    </cofactor>
</comment>
<dbReference type="SUPFAM" id="SSF46689">
    <property type="entry name" value="Homeodomain-like"/>
    <property type="match status" value="1"/>
</dbReference>
<dbReference type="SMART" id="SM00342">
    <property type="entry name" value="HTH_ARAC"/>
    <property type="match status" value="1"/>
</dbReference>
<keyword evidence="5" id="KW-0227">DNA damage</keyword>
<evidence type="ECO:0000256" key="5">
    <source>
        <dbReference type="ARBA" id="ARBA00022763"/>
    </source>
</evidence>
<dbReference type="FunFam" id="1.10.10.10:FF:000410">
    <property type="entry name" value="ADA regulatory protein, putative"/>
    <property type="match status" value="1"/>
</dbReference>
<dbReference type="GO" id="GO:0008270">
    <property type="term" value="F:zinc ion binding"/>
    <property type="evidence" value="ECO:0007669"/>
    <property type="project" value="InterPro"/>
</dbReference>
<dbReference type="SUPFAM" id="SSF57884">
    <property type="entry name" value="Ada DNA repair protein, N-terminal domain (N-Ada 10)"/>
    <property type="match status" value="1"/>
</dbReference>
<dbReference type="GO" id="GO:0006281">
    <property type="term" value="P:DNA repair"/>
    <property type="evidence" value="ECO:0007669"/>
    <property type="project" value="UniProtKB-KW"/>
</dbReference>
<dbReference type="InterPro" id="IPR018060">
    <property type="entry name" value="HTH_AraC"/>
</dbReference>
<keyword evidence="8" id="KW-0804">Transcription</keyword>
<evidence type="ECO:0000256" key="4">
    <source>
        <dbReference type="ARBA" id="ARBA00022679"/>
    </source>
</evidence>
<dbReference type="GO" id="GO:0003700">
    <property type="term" value="F:DNA-binding transcription factor activity"/>
    <property type="evidence" value="ECO:0007669"/>
    <property type="project" value="InterPro"/>
</dbReference>
<dbReference type="PANTHER" id="PTHR10815:SF14">
    <property type="entry name" value="BIFUNCTIONAL TRANSCRIPTIONAL ACTIVATOR_DNA REPAIR ENZYME ADA"/>
    <property type="match status" value="1"/>
</dbReference>
<proteinExistence type="predicted"/>
<keyword evidence="4" id="KW-0808">Transferase</keyword>
<evidence type="ECO:0000313" key="12">
    <source>
        <dbReference type="EMBL" id="EEF62446.1"/>
    </source>
</evidence>
<evidence type="ECO:0000256" key="1">
    <source>
        <dbReference type="ARBA" id="ARBA00001286"/>
    </source>
</evidence>
<protein>
    <submittedName>
        <fullName evidence="12">Transcriptional regulator, AraC family</fullName>
    </submittedName>
</protein>
<dbReference type="InterPro" id="IPR036217">
    <property type="entry name" value="MethylDNA_cys_MeTrfase_DNAb"/>
</dbReference>
<dbReference type="SUPFAM" id="SSF53155">
    <property type="entry name" value="Methylated DNA-protein cysteine methyltransferase domain"/>
    <property type="match status" value="1"/>
</dbReference>
<gene>
    <name evidence="12" type="ORF">Cflav_PD5081</name>
</gene>
<dbReference type="PROSITE" id="PS01124">
    <property type="entry name" value="HTH_ARAC_FAMILY_2"/>
    <property type="match status" value="1"/>
</dbReference>
<evidence type="ECO:0000313" key="13">
    <source>
        <dbReference type="Proteomes" id="UP000003688"/>
    </source>
</evidence>
<comment type="caution">
    <text evidence="12">The sequence shown here is derived from an EMBL/GenBank/DDBJ whole genome shotgun (WGS) entry which is preliminary data.</text>
</comment>
<dbReference type="STRING" id="320771.Cflav_PD5081"/>
<reference evidence="12 13" key="1">
    <citation type="journal article" date="2011" name="J. Bacteriol.">
        <title>Genome sequence of 'Pedosphaera parvula' Ellin514, an aerobic Verrucomicrobial isolate from pasture soil.</title>
        <authorList>
            <person name="Kant R."/>
            <person name="van Passel M.W."/>
            <person name="Sangwan P."/>
            <person name="Palva A."/>
            <person name="Lucas S."/>
            <person name="Copeland A."/>
            <person name="Lapidus A."/>
            <person name="Glavina Del Rio T."/>
            <person name="Dalin E."/>
            <person name="Tice H."/>
            <person name="Bruce D."/>
            <person name="Goodwin L."/>
            <person name="Pitluck S."/>
            <person name="Chertkov O."/>
            <person name="Larimer F.W."/>
            <person name="Land M.L."/>
            <person name="Hauser L."/>
            <person name="Brettin T.S."/>
            <person name="Detter J.C."/>
            <person name="Han S."/>
            <person name="de Vos W.M."/>
            <person name="Janssen P.H."/>
            <person name="Smidt H."/>
        </authorList>
    </citation>
    <scope>NUCLEOTIDE SEQUENCE [LARGE SCALE GENOMIC DNA]</scope>
    <source>
        <strain evidence="12 13">Ellin514</strain>
    </source>
</reference>
<dbReference type="AlphaFoldDB" id="B9XBX8"/>
<keyword evidence="7" id="KW-0010">Activator</keyword>
<keyword evidence="13" id="KW-1185">Reference proteome</keyword>
<dbReference type="InterPro" id="IPR036631">
    <property type="entry name" value="MGMT_N_sf"/>
</dbReference>
<keyword evidence="3" id="KW-0489">Methyltransferase</keyword>
<name>B9XBX8_PEDPL</name>
<dbReference type="Pfam" id="PF02805">
    <property type="entry name" value="Ada_Zn_binding"/>
    <property type="match status" value="1"/>
</dbReference>
<dbReference type="InterPro" id="IPR009057">
    <property type="entry name" value="Homeodomain-like_sf"/>
</dbReference>
<dbReference type="Proteomes" id="UP000003688">
    <property type="component" value="Unassembled WGS sequence"/>
</dbReference>
<dbReference type="InterPro" id="IPR004026">
    <property type="entry name" value="Ada_DNA_repair_Zn-bd"/>
</dbReference>
<dbReference type="GO" id="GO:0003908">
    <property type="term" value="F:methylated-DNA-[protein]-cysteine S-methyltransferase activity"/>
    <property type="evidence" value="ECO:0007669"/>
    <property type="project" value="UniProtKB-EC"/>
</dbReference>
<dbReference type="GO" id="GO:0043565">
    <property type="term" value="F:sequence-specific DNA binding"/>
    <property type="evidence" value="ECO:0007669"/>
    <property type="project" value="InterPro"/>
</dbReference>
<evidence type="ECO:0000256" key="7">
    <source>
        <dbReference type="ARBA" id="ARBA00023159"/>
    </source>
</evidence>
<dbReference type="Pfam" id="PF12833">
    <property type="entry name" value="HTH_18"/>
    <property type="match status" value="1"/>
</dbReference>
<dbReference type="NCBIfam" id="NF011964">
    <property type="entry name" value="PRK15435.1"/>
    <property type="match status" value="1"/>
</dbReference>
<accession>B9XBX8</accession>
<dbReference type="SUPFAM" id="SSF46767">
    <property type="entry name" value="Methylated DNA-protein cysteine methyltransferase, C-terminal domain"/>
    <property type="match status" value="1"/>
</dbReference>
<evidence type="ECO:0000256" key="6">
    <source>
        <dbReference type="ARBA" id="ARBA00023015"/>
    </source>
</evidence>
<feature type="domain" description="HTH araC/xylS-type" evidence="11">
    <location>
        <begin position="156"/>
        <end position="238"/>
    </location>
</feature>
<dbReference type="InterPro" id="IPR014048">
    <property type="entry name" value="MethylDNA_cys_MeTrfase_DNA-bd"/>
</dbReference>
<dbReference type="InterPro" id="IPR036388">
    <property type="entry name" value="WH-like_DNA-bd_sf"/>
</dbReference>
<dbReference type="CDD" id="cd06445">
    <property type="entry name" value="ATase"/>
    <property type="match status" value="1"/>
</dbReference>
<dbReference type="InterPro" id="IPR035451">
    <property type="entry name" value="Ada-like_dom_sf"/>
</dbReference>
<dbReference type="Pfam" id="PF01035">
    <property type="entry name" value="DNA_binding_1"/>
    <property type="match status" value="1"/>
</dbReference>
<dbReference type="GO" id="GO:0032259">
    <property type="term" value="P:methylation"/>
    <property type="evidence" value="ECO:0007669"/>
    <property type="project" value="UniProtKB-KW"/>
</dbReference>
<dbReference type="PANTHER" id="PTHR10815">
    <property type="entry name" value="METHYLATED-DNA--PROTEIN-CYSTEINE METHYLTRANSFERASE"/>
    <property type="match status" value="1"/>
</dbReference>
<keyword evidence="6" id="KW-0805">Transcription regulation</keyword>
<evidence type="ECO:0000259" key="11">
    <source>
        <dbReference type="PROSITE" id="PS01124"/>
    </source>
</evidence>
<evidence type="ECO:0000256" key="3">
    <source>
        <dbReference type="ARBA" id="ARBA00022603"/>
    </source>
</evidence>
<evidence type="ECO:0000256" key="9">
    <source>
        <dbReference type="ARBA" id="ARBA00023204"/>
    </source>
</evidence>
<dbReference type="Gene3D" id="1.10.10.60">
    <property type="entry name" value="Homeodomain-like"/>
    <property type="match status" value="1"/>
</dbReference>
<dbReference type="EMBL" id="ABOX02000004">
    <property type="protein sequence ID" value="EEF62446.1"/>
    <property type="molecule type" value="Genomic_DNA"/>
</dbReference>
<evidence type="ECO:0000256" key="10">
    <source>
        <dbReference type="ARBA" id="ARBA00049348"/>
    </source>
</evidence>
<dbReference type="Gene3D" id="1.10.10.10">
    <property type="entry name" value="Winged helix-like DNA-binding domain superfamily/Winged helix DNA-binding domain"/>
    <property type="match status" value="1"/>
</dbReference>
<comment type="catalytic activity">
    <reaction evidence="10">
        <text>a 6-O-methyl-2'-deoxyguanosine in DNA + L-cysteinyl-[protein] = S-methyl-L-cysteinyl-[protein] + a 2'-deoxyguanosine in DNA</text>
        <dbReference type="Rhea" id="RHEA:24000"/>
        <dbReference type="Rhea" id="RHEA-COMP:10131"/>
        <dbReference type="Rhea" id="RHEA-COMP:10132"/>
        <dbReference type="Rhea" id="RHEA-COMP:11367"/>
        <dbReference type="Rhea" id="RHEA-COMP:11368"/>
        <dbReference type="ChEBI" id="CHEBI:29950"/>
        <dbReference type="ChEBI" id="CHEBI:82612"/>
        <dbReference type="ChEBI" id="CHEBI:85445"/>
        <dbReference type="ChEBI" id="CHEBI:85448"/>
        <dbReference type="EC" id="2.1.1.63"/>
    </reaction>
</comment>
<organism evidence="12 13">
    <name type="scientific">Pedosphaera parvula (strain Ellin514)</name>
    <dbReference type="NCBI Taxonomy" id="320771"/>
    <lineage>
        <taxon>Bacteria</taxon>
        <taxon>Pseudomonadati</taxon>
        <taxon>Verrucomicrobiota</taxon>
        <taxon>Pedosphaerae</taxon>
        <taxon>Pedosphaerales</taxon>
        <taxon>Pedosphaeraceae</taxon>
        <taxon>Pedosphaera</taxon>
    </lineage>
</organism>
<dbReference type="NCBIfam" id="TIGR00589">
    <property type="entry name" value="ogt"/>
    <property type="match status" value="1"/>
</dbReference>
<dbReference type="Gene3D" id="3.30.160.70">
    <property type="entry name" value="Methylated DNA-protein cysteine methyltransferase domain"/>
    <property type="match status" value="1"/>
</dbReference>